<dbReference type="OrthoDB" id="10039976at2759"/>
<organism evidence="10 11">
    <name type="scientific">Trichoderma cornu-damae</name>
    <dbReference type="NCBI Taxonomy" id="654480"/>
    <lineage>
        <taxon>Eukaryota</taxon>
        <taxon>Fungi</taxon>
        <taxon>Dikarya</taxon>
        <taxon>Ascomycota</taxon>
        <taxon>Pezizomycotina</taxon>
        <taxon>Sordariomycetes</taxon>
        <taxon>Hypocreomycetidae</taxon>
        <taxon>Hypocreales</taxon>
        <taxon>Hypocreaceae</taxon>
        <taxon>Trichoderma</taxon>
    </lineage>
</organism>
<protein>
    <recommendedName>
        <fullName evidence="8">Glucosamine 6-phosphate N-acetyltransferase</fullName>
        <ecNumber evidence="8">2.3.1.4</ecNumber>
    </recommendedName>
</protein>
<evidence type="ECO:0000313" key="10">
    <source>
        <dbReference type="EMBL" id="KAH6607138.1"/>
    </source>
</evidence>
<reference evidence="10" key="1">
    <citation type="submission" date="2021-08" db="EMBL/GenBank/DDBJ databases">
        <title>Chromosome-Level Trichoderma cornu-damae using Hi-C Data.</title>
        <authorList>
            <person name="Kim C.S."/>
        </authorList>
    </citation>
    <scope>NUCLEOTIDE SEQUENCE</scope>
    <source>
        <strain evidence="10">KA19-0412C</strain>
    </source>
</reference>
<dbReference type="AlphaFoldDB" id="A0A9P8QQX6"/>
<keyword evidence="5" id="KW-0256">Endoplasmic reticulum</keyword>
<dbReference type="InterPro" id="IPR039143">
    <property type="entry name" value="GNPNAT1-like"/>
</dbReference>
<comment type="catalytic activity">
    <reaction evidence="8">
        <text>D-glucosamine 6-phosphate + acetyl-CoA = N-acetyl-D-glucosamine 6-phosphate + CoA + H(+)</text>
        <dbReference type="Rhea" id="RHEA:10292"/>
        <dbReference type="ChEBI" id="CHEBI:15378"/>
        <dbReference type="ChEBI" id="CHEBI:57287"/>
        <dbReference type="ChEBI" id="CHEBI:57288"/>
        <dbReference type="ChEBI" id="CHEBI:57513"/>
        <dbReference type="ChEBI" id="CHEBI:58725"/>
        <dbReference type="EC" id="2.3.1.4"/>
    </reaction>
</comment>
<comment type="similarity">
    <text evidence="8">Belongs to the acetyltransferase family. GNA1 subfamily.</text>
</comment>
<evidence type="ECO:0000313" key="11">
    <source>
        <dbReference type="Proteomes" id="UP000827724"/>
    </source>
</evidence>
<comment type="caution">
    <text evidence="10">The sequence shown here is derived from an EMBL/GenBank/DDBJ whole genome shotgun (WGS) entry which is preliminary data.</text>
</comment>
<evidence type="ECO:0000256" key="7">
    <source>
        <dbReference type="ARBA" id="ARBA00023315"/>
    </source>
</evidence>
<dbReference type="CDD" id="cd04301">
    <property type="entry name" value="NAT_SF"/>
    <property type="match status" value="1"/>
</dbReference>
<dbReference type="Gene3D" id="3.40.630.30">
    <property type="match status" value="1"/>
</dbReference>
<dbReference type="PANTHER" id="PTHR13355:SF11">
    <property type="entry name" value="GLUCOSAMINE 6-PHOSPHATE N-ACETYLTRANSFERASE"/>
    <property type="match status" value="1"/>
</dbReference>
<dbReference type="GO" id="GO:0004343">
    <property type="term" value="F:glucosamine 6-phosphate N-acetyltransferase activity"/>
    <property type="evidence" value="ECO:0007669"/>
    <property type="project" value="UniProtKB-UniRule"/>
</dbReference>
<evidence type="ECO:0000256" key="1">
    <source>
        <dbReference type="ARBA" id="ARBA00004184"/>
    </source>
</evidence>
<evidence type="ECO:0000256" key="4">
    <source>
        <dbReference type="ARBA" id="ARBA00022679"/>
    </source>
</evidence>
<evidence type="ECO:0000259" key="9">
    <source>
        <dbReference type="PROSITE" id="PS51186"/>
    </source>
</evidence>
<dbReference type="InterPro" id="IPR016181">
    <property type="entry name" value="Acyl_CoA_acyltransferase"/>
</dbReference>
<evidence type="ECO:0000256" key="3">
    <source>
        <dbReference type="ARBA" id="ARBA00011738"/>
    </source>
</evidence>
<dbReference type="InterPro" id="IPR000182">
    <property type="entry name" value="GNAT_dom"/>
</dbReference>
<dbReference type="FunFam" id="3.40.630.30:FF:000048">
    <property type="entry name" value="Glucosamine 6-phosphate N-acetyltransferase"/>
    <property type="match status" value="1"/>
</dbReference>
<dbReference type="PANTHER" id="PTHR13355">
    <property type="entry name" value="GLUCOSAMINE 6-PHOSPHATE N-ACETYLTRANSFERASE"/>
    <property type="match status" value="1"/>
</dbReference>
<comment type="subcellular location">
    <subcellularLocation>
        <location evidence="1">Endomembrane system</location>
        <topology evidence="1">Peripheral membrane protein</topology>
    </subcellularLocation>
    <subcellularLocation>
        <location evidence="2">Endoplasmic reticulum membrane</location>
    </subcellularLocation>
</comment>
<dbReference type="Pfam" id="PF00583">
    <property type="entry name" value="Acetyltransf_1"/>
    <property type="match status" value="1"/>
</dbReference>
<dbReference type="GO" id="GO:0005789">
    <property type="term" value="C:endoplasmic reticulum membrane"/>
    <property type="evidence" value="ECO:0007669"/>
    <property type="project" value="UniProtKB-SubCell"/>
</dbReference>
<evidence type="ECO:0000256" key="8">
    <source>
        <dbReference type="RuleBase" id="RU365086"/>
    </source>
</evidence>
<dbReference type="EC" id="2.3.1.4" evidence="8"/>
<comment type="subunit">
    <text evidence="3">Homodimer.</text>
</comment>
<keyword evidence="4 8" id="KW-0808">Transferase</keyword>
<keyword evidence="6" id="KW-0472">Membrane</keyword>
<accession>A0A9P8QQX6</accession>
<gene>
    <name evidence="10" type="ORF">Trco_003451</name>
</gene>
<sequence>MSKREMSPAATPSITVTMAVQDGLFSQDLISRDASASLPQGYRLRALRRSDYSSGFLDCLRVLTTVGDVSEEQFQKQYDNMVAQEGYYIIVIEDTSRDVNSVVATGALIVEHKFIHSLGKVGHIEDIAVAKDQQGKKLGLRLIQALDHVAEKIGCYKTILDCSDANEGFYVKCGFRRAGLQMAHYYEGGKSKSH</sequence>
<dbReference type="SUPFAM" id="SSF55729">
    <property type="entry name" value="Acyl-CoA N-acyltransferases (Nat)"/>
    <property type="match status" value="1"/>
</dbReference>
<dbReference type="GO" id="GO:0006048">
    <property type="term" value="P:UDP-N-acetylglucosamine biosynthetic process"/>
    <property type="evidence" value="ECO:0007669"/>
    <property type="project" value="UniProtKB-UniRule"/>
</dbReference>
<feature type="domain" description="N-acetyltransferase" evidence="9">
    <location>
        <begin position="42"/>
        <end position="194"/>
    </location>
</feature>
<keyword evidence="11" id="KW-1185">Reference proteome</keyword>
<keyword evidence="7 8" id="KW-0012">Acyltransferase</keyword>
<dbReference type="Proteomes" id="UP000827724">
    <property type="component" value="Unassembled WGS sequence"/>
</dbReference>
<comment type="pathway">
    <text evidence="8">Nucleotide-sugar biosynthesis; UDP-N-acetyl-alpha-D-glucosamine biosynthesis; N-acetyl-alpha-D-glucosamine 1-phosphate from alpha-D-glucosamine 6-phosphate (route I): step 1/2.</text>
</comment>
<evidence type="ECO:0000256" key="6">
    <source>
        <dbReference type="ARBA" id="ARBA00023136"/>
    </source>
</evidence>
<proteinExistence type="inferred from homology"/>
<dbReference type="PROSITE" id="PS51186">
    <property type="entry name" value="GNAT"/>
    <property type="match status" value="1"/>
</dbReference>
<evidence type="ECO:0000256" key="2">
    <source>
        <dbReference type="ARBA" id="ARBA00004586"/>
    </source>
</evidence>
<evidence type="ECO:0000256" key="5">
    <source>
        <dbReference type="ARBA" id="ARBA00022824"/>
    </source>
</evidence>
<name>A0A9P8QQX6_9HYPO</name>
<dbReference type="EMBL" id="JAIWOZ010000003">
    <property type="protein sequence ID" value="KAH6607138.1"/>
    <property type="molecule type" value="Genomic_DNA"/>
</dbReference>